<feature type="compositionally biased region" description="Pro residues" evidence="1">
    <location>
        <begin position="244"/>
        <end position="258"/>
    </location>
</feature>
<feature type="transmembrane region" description="Helical" evidence="2">
    <location>
        <begin position="37"/>
        <end position="60"/>
    </location>
</feature>
<dbReference type="EMBL" id="CP009922">
    <property type="protein sequence ID" value="AKG42371.1"/>
    <property type="molecule type" value="Genomic_DNA"/>
</dbReference>
<keyword evidence="4" id="KW-0560">Oxidoreductase</keyword>
<evidence type="ECO:0000259" key="3">
    <source>
        <dbReference type="Pfam" id="PF14219"/>
    </source>
</evidence>
<keyword evidence="5" id="KW-1185">Reference proteome</keyword>
<feature type="transmembrane region" description="Helical" evidence="2">
    <location>
        <begin position="123"/>
        <end position="139"/>
    </location>
</feature>
<evidence type="ECO:0000256" key="1">
    <source>
        <dbReference type="SAM" id="MobiDB-lite"/>
    </source>
</evidence>
<dbReference type="STRING" id="408015.SXIM_09870"/>
<keyword evidence="2" id="KW-0472">Membrane</keyword>
<feature type="region of interest" description="Disordered" evidence="1">
    <location>
        <begin position="244"/>
        <end position="271"/>
    </location>
</feature>
<dbReference type="GO" id="GO:0051213">
    <property type="term" value="F:dioxygenase activity"/>
    <property type="evidence" value="ECO:0007669"/>
    <property type="project" value="UniProtKB-KW"/>
</dbReference>
<sequence>MPHGGPQPYYGAPLQPYPPHGPAHFADPQGLATAVTVLLGVCIAAWTVAVLAGGQLYGLLLDVEQGRFVSSSEADSADSFYTMSGILQALAMLATAVVFIMWFYRVRVNAEVFDPYGQRMKRGWAVGGWLVPIVNFWFPKKIANDIWRASAPGGERQGTGVLTAWWVLWLITAFLDRASFRTMNREEASFAEELSNMQQSVSMTLVSDLLGIVAAVLAIIVVRRLTQWQLMKYAQGPMPMPKAAPYPPVTAPWPPQAPGAPGTPGTPPPPM</sequence>
<dbReference type="InterPro" id="IPR025565">
    <property type="entry name" value="DUF4328"/>
</dbReference>
<dbReference type="Pfam" id="PF14219">
    <property type="entry name" value="DUF4328"/>
    <property type="match status" value="1"/>
</dbReference>
<dbReference type="PATRIC" id="fig|408015.6.peg.1016"/>
<dbReference type="Proteomes" id="UP000034034">
    <property type="component" value="Chromosome"/>
</dbReference>
<feature type="transmembrane region" description="Helical" evidence="2">
    <location>
        <begin position="160"/>
        <end position="180"/>
    </location>
</feature>
<dbReference type="HOGENOM" id="CLU_060324_0_2_11"/>
<keyword evidence="2" id="KW-1133">Transmembrane helix</keyword>
<proteinExistence type="predicted"/>
<feature type="transmembrane region" description="Helical" evidence="2">
    <location>
        <begin position="80"/>
        <end position="103"/>
    </location>
</feature>
<feature type="domain" description="DUF4328" evidence="3">
    <location>
        <begin position="67"/>
        <end position="227"/>
    </location>
</feature>
<evidence type="ECO:0000256" key="2">
    <source>
        <dbReference type="SAM" id="Phobius"/>
    </source>
</evidence>
<feature type="transmembrane region" description="Helical" evidence="2">
    <location>
        <begin position="200"/>
        <end position="222"/>
    </location>
</feature>
<keyword evidence="2" id="KW-0812">Transmembrane</keyword>
<protein>
    <submittedName>
        <fullName evidence="4">Aromatic ring-opening dioxygenase</fullName>
    </submittedName>
</protein>
<evidence type="ECO:0000313" key="5">
    <source>
        <dbReference type="Proteomes" id="UP000034034"/>
    </source>
</evidence>
<dbReference type="AlphaFoldDB" id="A0A0F7CN65"/>
<accession>A0A0F7CN65</accession>
<name>A0A0F7CN65_9ACTN</name>
<reference evidence="4" key="1">
    <citation type="submission" date="2019-08" db="EMBL/GenBank/DDBJ databases">
        <title>Complete genome sequence of a mangrove-derived Streptomyces xiamenensis.</title>
        <authorList>
            <person name="Xu J."/>
        </authorList>
    </citation>
    <scope>NUCLEOTIDE SEQUENCE</scope>
    <source>
        <strain evidence="4">318</strain>
    </source>
</reference>
<evidence type="ECO:0000313" key="4">
    <source>
        <dbReference type="EMBL" id="AKG42371.1"/>
    </source>
</evidence>
<gene>
    <name evidence="4" type="ORF">SXIM_09870</name>
</gene>
<dbReference type="KEGG" id="sxi:SXIM_09870"/>
<keyword evidence="4" id="KW-0223">Dioxygenase</keyword>
<organism evidence="4 5">
    <name type="scientific">Streptomyces xiamenensis</name>
    <dbReference type="NCBI Taxonomy" id="408015"/>
    <lineage>
        <taxon>Bacteria</taxon>
        <taxon>Bacillati</taxon>
        <taxon>Actinomycetota</taxon>
        <taxon>Actinomycetes</taxon>
        <taxon>Kitasatosporales</taxon>
        <taxon>Streptomycetaceae</taxon>
        <taxon>Streptomyces</taxon>
    </lineage>
</organism>